<dbReference type="AlphaFoldDB" id="A0A6L2KT07"/>
<evidence type="ECO:0000313" key="2">
    <source>
        <dbReference type="EMBL" id="GEU52099.1"/>
    </source>
</evidence>
<evidence type="ECO:0000259" key="1">
    <source>
        <dbReference type="Pfam" id="PF07727"/>
    </source>
</evidence>
<gene>
    <name evidence="2" type="ORF">Tci_024077</name>
</gene>
<proteinExistence type="predicted"/>
<sequence>MWCYFDAFLTLVEPNNYKEALKESCWIEVMQEEIHEFKRLQVCELVPHLDYIMSINLKWIFKVKLDEFRGVLKNKVRLVAKGFRQKEGINFEESFAPVARIEAIRIFAVNASHKNMTVYQMDVNTAFLNDVLREEVYVSQTERFVAQDHPNHVY</sequence>
<accession>A0A6L2KT07</accession>
<feature type="domain" description="Reverse transcriptase Ty1/copia-type" evidence="1">
    <location>
        <begin position="52"/>
        <end position="154"/>
    </location>
</feature>
<name>A0A6L2KT07_TANCI</name>
<dbReference type="InterPro" id="IPR013103">
    <property type="entry name" value="RVT_2"/>
</dbReference>
<dbReference type="EMBL" id="BKCJ010002965">
    <property type="protein sequence ID" value="GEU52099.1"/>
    <property type="molecule type" value="Genomic_DNA"/>
</dbReference>
<dbReference type="Pfam" id="PF07727">
    <property type="entry name" value="RVT_2"/>
    <property type="match status" value="1"/>
</dbReference>
<comment type="caution">
    <text evidence="2">The sequence shown here is derived from an EMBL/GenBank/DDBJ whole genome shotgun (WGS) entry which is preliminary data.</text>
</comment>
<protein>
    <submittedName>
        <fullName evidence="2">Retrovirus-related Pol polyprotein from transposon TNT 1-94</fullName>
    </submittedName>
</protein>
<reference evidence="2" key="1">
    <citation type="journal article" date="2019" name="Sci. Rep.">
        <title>Draft genome of Tanacetum cinerariifolium, the natural source of mosquito coil.</title>
        <authorList>
            <person name="Yamashiro T."/>
            <person name="Shiraishi A."/>
            <person name="Satake H."/>
            <person name="Nakayama K."/>
        </authorList>
    </citation>
    <scope>NUCLEOTIDE SEQUENCE</scope>
</reference>
<organism evidence="2">
    <name type="scientific">Tanacetum cinerariifolium</name>
    <name type="common">Dalmatian daisy</name>
    <name type="synonym">Chrysanthemum cinerariifolium</name>
    <dbReference type="NCBI Taxonomy" id="118510"/>
    <lineage>
        <taxon>Eukaryota</taxon>
        <taxon>Viridiplantae</taxon>
        <taxon>Streptophyta</taxon>
        <taxon>Embryophyta</taxon>
        <taxon>Tracheophyta</taxon>
        <taxon>Spermatophyta</taxon>
        <taxon>Magnoliopsida</taxon>
        <taxon>eudicotyledons</taxon>
        <taxon>Gunneridae</taxon>
        <taxon>Pentapetalae</taxon>
        <taxon>asterids</taxon>
        <taxon>campanulids</taxon>
        <taxon>Asterales</taxon>
        <taxon>Asteraceae</taxon>
        <taxon>Asteroideae</taxon>
        <taxon>Anthemideae</taxon>
        <taxon>Anthemidinae</taxon>
        <taxon>Tanacetum</taxon>
    </lineage>
</organism>